<accession>A0A6J7ZNM2</accession>
<reference evidence="1" key="1">
    <citation type="submission" date="2020-05" db="EMBL/GenBank/DDBJ databases">
        <authorList>
            <consortium name="Genoscope - CEA"/>
            <person name="William W."/>
        </authorList>
    </citation>
    <scope>NUCLEOTIDE SEQUENCE [LARGE SCALE GENOMIC DNA]</scope>
    <source>
        <strain evidence="1">PCC 7821</strain>
    </source>
</reference>
<comment type="caution">
    <text evidence="1">The sequence shown here is derived from an EMBL/GenBank/DDBJ whole genome shotgun (WGS) entry which is preliminary data.</text>
</comment>
<dbReference type="RefSeq" id="WP_274518401.1">
    <property type="nucleotide sequence ID" value="NZ_LR812490.1"/>
</dbReference>
<organism evidence="1 2">
    <name type="scientific">Planktothrix rubescens CCAP 1459/22</name>
    <dbReference type="NCBI Taxonomy" id="329571"/>
    <lineage>
        <taxon>Bacteria</taxon>
        <taxon>Bacillati</taxon>
        <taxon>Cyanobacteriota</taxon>
        <taxon>Cyanophyceae</taxon>
        <taxon>Oscillatoriophycideae</taxon>
        <taxon>Oscillatoriales</taxon>
        <taxon>Microcoleaceae</taxon>
        <taxon>Planktothrix</taxon>
    </lineage>
</organism>
<name>A0A6J7ZNM2_PLARU</name>
<keyword evidence="2" id="KW-1185">Reference proteome</keyword>
<dbReference type="Proteomes" id="UP000196521">
    <property type="component" value="Chromosome"/>
</dbReference>
<evidence type="ECO:0000313" key="2">
    <source>
        <dbReference type="Proteomes" id="UP000196521"/>
    </source>
</evidence>
<dbReference type="EMBL" id="LR812490">
    <property type="protein sequence ID" value="CAC5344006.1"/>
    <property type="molecule type" value="Genomic_DNA"/>
</dbReference>
<gene>
    <name evidence="1" type="ORF">PLAN_40421</name>
</gene>
<sequence length="40" mass="4770">MADRILQEVLEIDLEKSELIAILEKRTQEEIKKVLMRWGT</sequence>
<proteinExistence type="predicted"/>
<evidence type="ECO:0000313" key="1">
    <source>
        <dbReference type="EMBL" id="CAC5344006.1"/>
    </source>
</evidence>
<dbReference type="EMBL" id="CZCZ02000014">
    <property type="protein sequence ID" value="CAC5344006.1"/>
    <property type="molecule type" value="Genomic_DNA"/>
</dbReference>
<protein>
    <submittedName>
        <fullName evidence="1">Uncharacterized protein</fullName>
    </submittedName>
</protein>
<dbReference type="AlphaFoldDB" id="A0A6J7ZNM2"/>